<accession>A0ABT2GGA3</accession>
<feature type="compositionally biased region" description="Low complexity" evidence="2">
    <location>
        <begin position="726"/>
        <end position="737"/>
    </location>
</feature>
<proteinExistence type="predicted"/>
<feature type="compositionally biased region" description="Gly residues" evidence="2">
    <location>
        <begin position="10"/>
        <end position="21"/>
    </location>
</feature>
<dbReference type="InterPro" id="IPR016032">
    <property type="entry name" value="Sig_transdc_resp-reg_C-effctor"/>
</dbReference>
<dbReference type="InterPro" id="IPR036388">
    <property type="entry name" value="WH-like_DNA-bd_sf"/>
</dbReference>
<name>A0ABT2GGA3_9MICO</name>
<dbReference type="RefSeq" id="WP_259486755.1">
    <property type="nucleotide sequence ID" value="NZ_JANTEZ010000004.1"/>
</dbReference>
<dbReference type="Gene3D" id="1.10.10.10">
    <property type="entry name" value="Winged helix-like DNA-binding domain superfamily/Winged helix DNA-binding domain"/>
    <property type="match status" value="1"/>
</dbReference>
<evidence type="ECO:0000256" key="2">
    <source>
        <dbReference type="SAM" id="MobiDB-lite"/>
    </source>
</evidence>
<feature type="domain" description="HTH luxR-type" evidence="3">
    <location>
        <begin position="816"/>
        <end position="881"/>
    </location>
</feature>
<keyword evidence="5" id="KW-1185">Reference proteome</keyword>
<dbReference type="CDD" id="cd06170">
    <property type="entry name" value="LuxR_C_like"/>
    <property type="match status" value="1"/>
</dbReference>
<dbReference type="SMART" id="SM00421">
    <property type="entry name" value="HTH_LUXR"/>
    <property type="match status" value="1"/>
</dbReference>
<dbReference type="PRINTS" id="PR00038">
    <property type="entry name" value="HTHLUXR"/>
</dbReference>
<dbReference type="PROSITE" id="PS50043">
    <property type="entry name" value="HTH_LUXR_2"/>
    <property type="match status" value="1"/>
</dbReference>
<dbReference type="PANTHER" id="PTHR43214">
    <property type="entry name" value="TWO-COMPONENT RESPONSE REGULATOR"/>
    <property type="match status" value="1"/>
</dbReference>
<feature type="region of interest" description="Disordered" evidence="2">
    <location>
        <begin position="726"/>
        <end position="748"/>
    </location>
</feature>
<dbReference type="PROSITE" id="PS00622">
    <property type="entry name" value="HTH_LUXR_1"/>
    <property type="match status" value="1"/>
</dbReference>
<dbReference type="Proteomes" id="UP001165580">
    <property type="component" value="Unassembled WGS sequence"/>
</dbReference>
<feature type="region of interest" description="Disordered" evidence="2">
    <location>
        <begin position="1"/>
        <end position="21"/>
    </location>
</feature>
<gene>
    <name evidence="4" type="ORF">NVV95_11910</name>
</gene>
<reference evidence="4" key="1">
    <citation type="submission" date="2022-08" db="EMBL/GenBank/DDBJ databases">
        <authorList>
            <person name="Deng Y."/>
            <person name="Han X.-F."/>
            <person name="Zhang Y.-Q."/>
        </authorList>
    </citation>
    <scope>NUCLEOTIDE SEQUENCE</scope>
    <source>
        <strain evidence="4">CPCC 205716</strain>
    </source>
</reference>
<dbReference type="InterPro" id="IPR039420">
    <property type="entry name" value="WalR-like"/>
</dbReference>
<evidence type="ECO:0000259" key="3">
    <source>
        <dbReference type="PROSITE" id="PS50043"/>
    </source>
</evidence>
<dbReference type="SUPFAM" id="SSF46894">
    <property type="entry name" value="C-terminal effector domain of the bipartite response regulators"/>
    <property type="match status" value="1"/>
</dbReference>
<evidence type="ECO:0000313" key="5">
    <source>
        <dbReference type="Proteomes" id="UP001165580"/>
    </source>
</evidence>
<keyword evidence="1" id="KW-0238">DNA-binding</keyword>
<evidence type="ECO:0000256" key="1">
    <source>
        <dbReference type="ARBA" id="ARBA00023125"/>
    </source>
</evidence>
<evidence type="ECO:0000313" key="4">
    <source>
        <dbReference type="EMBL" id="MCS5715252.1"/>
    </source>
</evidence>
<comment type="caution">
    <text evidence="4">The sequence shown here is derived from an EMBL/GenBank/DDBJ whole genome shotgun (WGS) entry which is preliminary data.</text>
</comment>
<organism evidence="4 5">
    <name type="scientific">Herbiconiux gentiana</name>
    <dbReference type="NCBI Taxonomy" id="2970912"/>
    <lineage>
        <taxon>Bacteria</taxon>
        <taxon>Bacillati</taxon>
        <taxon>Actinomycetota</taxon>
        <taxon>Actinomycetes</taxon>
        <taxon>Micrococcales</taxon>
        <taxon>Microbacteriaceae</taxon>
        <taxon>Herbiconiux</taxon>
    </lineage>
</organism>
<dbReference type="EMBL" id="JANTEZ010000004">
    <property type="protein sequence ID" value="MCS5715252.1"/>
    <property type="molecule type" value="Genomic_DNA"/>
</dbReference>
<sequence>MSPDENASGGLMGDGTASGAGRGTALVDARRELLAGRGVLVVGERGAGRSHFVDSLLDSLDPPTRRLVWTGEVEQLDGDRVTRLENGLRDASLLPVLTASTGSRHDPGIDRLLQAGLMTRVDLEPMTPSALLRAVENFLGGRLDSEAAPAFVPARPGGDLVVLQGAVRAARARRVLQEVDGLWSLTAPLQPDEEVRQLLLSRLDLPEGPTLPAAETVLDLVALAPGISLDRLERLVGVLVADVGLALTGLSPSGFSLSGLLELLERRGTLEVVEAGGAVRLRVHDPVIELQLTQTISILRRRRFADALVDVLGDAGAELAGGELLALALHGRARGRQVATTTLLQAARVALQAYRPDLARQLAADARAGGGGFEADLISATADAQLGLAGQALELIEAVDESQLDPAQQELRARLRDRLRERVDDPHARWAAPRPPADAVSSLAAPRWDSITRFTRYPAVRDPDASRVLDPTVLIEGEALTTTASVLAMRGDLTAAGRALEQAEAILAPIGADLFVVQWTEIFVRAYDEPLETSIDAAVRLRNGGGVVVSGLQQGRSSYLLGALRLMGGRAGEAVSDLRTALLEYQRHGLESVAVHARPVLAAALALGGLPDEAEEILAPALTADSDPYLNGQLQEARGWLSAVAGDRPGAVASFTAAAASHRADGFDLEALVCLVHAARAGGARAVLPDVDALAGGVEGRCAAVFVRYARALARFEALIEPDASEAGDASDASDAGGEPGEGAAGAAADRACAEELDTIAEEAAALGFHNLAAEAASRAVWLHATSGSERAAAASARRAATHLDVTGQGGRLFLLGGDRPPLSRREREIAALAASGASNRKIAERLVLSVRTIETHLLRVYRKLGIRTRAELPDALGVSELPGVSVLSSDLGS</sequence>
<protein>
    <submittedName>
        <fullName evidence="4">Helix-turn-helix transcriptional regulator</fullName>
    </submittedName>
</protein>
<dbReference type="InterPro" id="IPR000792">
    <property type="entry name" value="Tscrpt_reg_LuxR_C"/>
</dbReference>
<dbReference type="Pfam" id="PF00196">
    <property type="entry name" value="GerE"/>
    <property type="match status" value="1"/>
</dbReference>